<feature type="transmembrane region" description="Helical" evidence="8">
    <location>
        <begin position="12"/>
        <end position="30"/>
    </location>
</feature>
<dbReference type="EMBL" id="LCEB01000032">
    <property type="protein sequence ID" value="KKS64223.1"/>
    <property type="molecule type" value="Genomic_DNA"/>
</dbReference>
<accession>A0A0G1DPM7</accession>
<proteinExistence type="predicted"/>
<comment type="subcellular location">
    <subcellularLocation>
        <location evidence="1">Cell membrane</location>
        <topology evidence="1">Multi-pass membrane protein</topology>
    </subcellularLocation>
</comment>
<evidence type="ECO:0000256" key="2">
    <source>
        <dbReference type="ARBA" id="ARBA00022475"/>
    </source>
</evidence>
<evidence type="ECO:0000259" key="9">
    <source>
        <dbReference type="Pfam" id="PF13231"/>
    </source>
</evidence>
<dbReference type="InterPro" id="IPR038731">
    <property type="entry name" value="RgtA/B/C-like"/>
</dbReference>
<evidence type="ECO:0000313" key="10">
    <source>
        <dbReference type="EMBL" id="KKS64223.1"/>
    </source>
</evidence>
<keyword evidence="7 8" id="KW-0472">Membrane</keyword>
<keyword evidence="2" id="KW-1003">Cell membrane</keyword>
<keyword evidence="5 8" id="KW-0812">Transmembrane</keyword>
<keyword evidence="6 8" id="KW-1133">Transmembrane helix</keyword>
<feature type="transmembrane region" description="Helical" evidence="8">
    <location>
        <begin position="150"/>
        <end position="168"/>
    </location>
</feature>
<dbReference type="InterPro" id="IPR050297">
    <property type="entry name" value="LipidA_mod_glycosyltrf_83"/>
</dbReference>
<dbReference type="GO" id="GO:0005886">
    <property type="term" value="C:plasma membrane"/>
    <property type="evidence" value="ECO:0007669"/>
    <property type="project" value="UniProtKB-SubCell"/>
</dbReference>
<evidence type="ECO:0000256" key="5">
    <source>
        <dbReference type="ARBA" id="ARBA00022692"/>
    </source>
</evidence>
<dbReference type="Proteomes" id="UP000034135">
    <property type="component" value="Unassembled WGS sequence"/>
</dbReference>
<sequence>MKLLNIRIESALLFLITLIGGFLRFYNLNWDNFHYFHPDERNIAMAVSKIRFFSHLNPEFFAYGGLTVYLYRTLAEITAAVTHNTTWLSDWGHISLIGRFASAFFSTLTIPAIFFLGKKLFTTGVGLLSALFFALTVSSIQSAHFSTTESILALSATLLSLLSLHLFHKPNLGGYLLTAALLGASAAAKTTAIIFAVIPITSHIMASLKDRKNLLQTNLNLLPFLTLALVTFTLLSPYTFLSWNKFLESMAYESGVVSGTLPVPYTLQFTGTLPYIFQIQNLIFQMGLILIPAILGVGLLIYTAIRRRDPRLMIFLILPVLYFAYVGSWHTKFIRYIVPLLPFFAIAAAYFLFWVKKRIPRLGSSLIIFFTLITALWALAFASIYIRQQTRITASEWIYQNIPPGAKILGEHWDDGIPIPLGTLTPARYKGEALTIYEPDNQAKVQYFAEKLSGADYLIISSRRLYGTLINLPGKYPVTSRYYKLLFDEQLGYQKVAEFSSYPNILGFEINDDGSEETFQVYDHPKVIIFQNIDKLTFESLAMILSP</sequence>
<comment type="caution">
    <text evidence="10">The sequence shown here is derived from an EMBL/GenBank/DDBJ whole genome shotgun (WGS) entry which is preliminary data.</text>
</comment>
<dbReference type="Pfam" id="PF13231">
    <property type="entry name" value="PMT_2"/>
    <property type="match status" value="1"/>
</dbReference>
<dbReference type="GO" id="GO:0009103">
    <property type="term" value="P:lipopolysaccharide biosynthetic process"/>
    <property type="evidence" value="ECO:0007669"/>
    <property type="project" value="UniProtKB-ARBA"/>
</dbReference>
<feature type="transmembrane region" description="Helical" evidence="8">
    <location>
        <begin position="94"/>
        <end position="114"/>
    </location>
</feature>
<name>A0A0G1DPM7_9BACT</name>
<feature type="transmembrane region" description="Helical" evidence="8">
    <location>
        <begin position="282"/>
        <end position="305"/>
    </location>
</feature>
<feature type="transmembrane region" description="Helical" evidence="8">
    <location>
        <begin position="174"/>
        <end position="198"/>
    </location>
</feature>
<feature type="transmembrane region" description="Helical" evidence="8">
    <location>
        <begin position="336"/>
        <end position="355"/>
    </location>
</feature>
<dbReference type="GO" id="GO:0016763">
    <property type="term" value="F:pentosyltransferase activity"/>
    <property type="evidence" value="ECO:0007669"/>
    <property type="project" value="TreeGrafter"/>
</dbReference>
<dbReference type="PANTHER" id="PTHR33908">
    <property type="entry name" value="MANNOSYLTRANSFERASE YKCB-RELATED"/>
    <property type="match status" value="1"/>
</dbReference>
<dbReference type="AlphaFoldDB" id="A0A0G1DPM7"/>
<feature type="transmembrane region" description="Helical" evidence="8">
    <location>
        <begin position="60"/>
        <end position="82"/>
    </location>
</feature>
<feature type="transmembrane region" description="Helical" evidence="8">
    <location>
        <begin position="312"/>
        <end position="330"/>
    </location>
</feature>
<evidence type="ECO:0000256" key="7">
    <source>
        <dbReference type="ARBA" id="ARBA00023136"/>
    </source>
</evidence>
<dbReference type="PANTHER" id="PTHR33908:SF11">
    <property type="entry name" value="MEMBRANE PROTEIN"/>
    <property type="match status" value="1"/>
</dbReference>
<evidence type="ECO:0000256" key="3">
    <source>
        <dbReference type="ARBA" id="ARBA00022676"/>
    </source>
</evidence>
<organism evidence="10 11">
    <name type="scientific">Candidatus Daviesbacteria bacterium GW2011_GWA1_42_6</name>
    <dbReference type="NCBI Taxonomy" id="1618420"/>
    <lineage>
        <taxon>Bacteria</taxon>
        <taxon>Candidatus Daviesiibacteriota</taxon>
    </lineage>
</organism>
<feature type="transmembrane region" description="Helical" evidence="8">
    <location>
        <begin position="367"/>
        <end position="386"/>
    </location>
</feature>
<evidence type="ECO:0000256" key="1">
    <source>
        <dbReference type="ARBA" id="ARBA00004651"/>
    </source>
</evidence>
<keyword evidence="3" id="KW-0328">Glycosyltransferase</keyword>
<protein>
    <submittedName>
        <fullName evidence="10">Tetratricopeptide</fullName>
    </submittedName>
</protein>
<reference evidence="10 11" key="1">
    <citation type="journal article" date="2015" name="Nature">
        <title>rRNA introns, odd ribosomes, and small enigmatic genomes across a large radiation of phyla.</title>
        <authorList>
            <person name="Brown C.T."/>
            <person name="Hug L.A."/>
            <person name="Thomas B.C."/>
            <person name="Sharon I."/>
            <person name="Castelle C.J."/>
            <person name="Singh A."/>
            <person name="Wilkins M.J."/>
            <person name="Williams K.H."/>
            <person name="Banfield J.F."/>
        </authorList>
    </citation>
    <scope>NUCLEOTIDE SEQUENCE [LARGE SCALE GENOMIC DNA]</scope>
</reference>
<evidence type="ECO:0000256" key="6">
    <source>
        <dbReference type="ARBA" id="ARBA00022989"/>
    </source>
</evidence>
<feature type="domain" description="Glycosyltransferase RgtA/B/C/D-like" evidence="9">
    <location>
        <begin position="98"/>
        <end position="233"/>
    </location>
</feature>
<evidence type="ECO:0000256" key="4">
    <source>
        <dbReference type="ARBA" id="ARBA00022679"/>
    </source>
</evidence>
<evidence type="ECO:0000313" key="11">
    <source>
        <dbReference type="Proteomes" id="UP000034135"/>
    </source>
</evidence>
<feature type="transmembrane region" description="Helical" evidence="8">
    <location>
        <begin position="120"/>
        <end position="138"/>
    </location>
</feature>
<gene>
    <name evidence="10" type="ORF">UV33_C0032G0006</name>
</gene>
<evidence type="ECO:0000256" key="8">
    <source>
        <dbReference type="SAM" id="Phobius"/>
    </source>
</evidence>
<keyword evidence="4" id="KW-0808">Transferase</keyword>
<feature type="transmembrane region" description="Helical" evidence="8">
    <location>
        <begin position="219"/>
        <end position="240"/>
    </location>
</feature>